<reference evidence="2" key="2">
    <citation type="journal article" date="2024" name="Plant">
        <title>Genomic evolution and insights into agronomic trait innovations of Sesamum species.</title>
        <authorList>
            <person name="Miao H."/>
            <person name="Wang L."/>
            <person name="Qu L."/>
            <person name="Liu H."/>
            <person name="Sun Y."/>
            <person name="Le M."/>
            <person name="Wang Q."/>
            <person name="Wei S."/>
            <person name="Zheng Y."/>
            <person name="Lin W."/>
            <person name="Duan Y."/>
            <person name="Cao H."/>
            <person name="Xiong S."/>
            <person name="Wang X."/>
            <person name="Wei L."/>
            <person name="Li C."/>
            <person name="Ma Q."/>
            <person name="Ju M."/>
            <person name="Zhao R."/>
            <person name="Li G."/>
            <person name="Mu C."/>
            <person name="Tian Q."/>
            <person name="Mei H."/>
            <person name="Zhang T."/>
            <person name="Gao T."/>
            <person name="Zhang H."/>
        </authorList>
    </citation>
    <scope>NUCLEOTIDE SEQUENCE</scope>
    <source>
        <strain evidence="2">3651</strain>
    </source>
</reference>
<evidence type="ECO:0000313" key="2">
    <source>
        <dbReference type="EMBL" id="KAK4415247.1"/>
    </source>
</evidence>
<feature type="region of interest" description="Disordered" evidence="1">
    <location>
        <begin position="84"/>
        <end position="105"/>
    </location>
</feature>
<comment type="caution">
    <text evidence="2">The sequence shown here is derived from an EMBL/GenBank/DDBJ whole genome shotgun (WGS) entry which is preliminary data.</text>
</comment>
<dbReference type="Proteomes" id="UP001293254">
    <property type="component" value="Unassembled WGS sequence"/>
</dbReference>
<evidence type="ECO:0000313" key="3">
    <source>
        <dbReference type="Proteomes" id="UP001293254"/>
    </source>
</evidence>
<name>A0AAE2CAR9_9LAMI</name>
<evidence type="ECO:0000256" key="1">
    <source>
        <dbReference type="SAM" id="MobiDB-lite"/>
    </source>
</evidence>
<reference evidence="2" key="1">
    <citation type="submission" date="2020-06" db="EMBL/GenBank/DDBJ databases">
        <authorList>
            <person name="Li T."/>
            <person name="Hu X."/>
            <person name="Zhang T."/>
            <person name="Song X."/>
            <person name="Zhang H."/>
            <person name="Dai N."/>
            <person name="Sheng W."/>
            <person name="Hou X."/>
            <person name="Wei L."/>
        </authorList>
    </citation>
    <scope>NUCLEOTIDE SEQUENCE</scope>
    <source>
        <strain evidence="2">3651</strain>
        <tissue evidence="2">Leaf</tissue>
    </source>
</reference>
<sequence length="105" mass="11265">MGQGKSRAHGLVADPELEQPLTGRPKMMEREEQAPDTEVGGVSPVGSMLSAPRSNVQNRFQGPNLIIQNKIQACVAVNQLYEPGRAEGNLGDDLPSNSRIGSQLQ</sequence>
<dbReference type="AlphaFoldDB" id="A0AAE2CAR9"/>
<feature type="compositionally biased region" description="Polar residues" evidence="1">
    <location>
        <begin position="95"/>
        <end position="105"/>
    </location>
</feature>
<organism evidence="2 3">
    <name type="scientific">Sesamum alatum</name>
    <dbReference type="NCBI Taxonomy" id="300844"/>
    <lineage>
        <taxon>Eukaryota</taxon>
        <taxon>Viridiplantae</taxon>
        <taxon>Streptophyta</taxon>
        <taxon>Embryophyta</taxon>
        <taxon>Tracheophyta</taxon>
        <taxon>Spermatophyta</taxon>
        <taxon>Magnoliopsida</taxon>
        <taxon>eudicotyledons</taxon>
        <taxon>Gunneridae</taxon>
        <taxon>Pentapetalae</taxon>
        <taxon>asterids</taxon>
        <taxon>lamiids</taxon>
        <taxon>Lamiales</taxon>
        <taxon>Pedaliaceae</taxon>
        <taxon>Sesamum</taxon>
    </lineage>
</organism>
<dbReference type="EMBL" id="JACGWO010000011">
    <property type="protein sequence ID" value="KAK4415247.1"/>
    <property type="molecule type" value="Genomic_DNA"/>
</dbReference>
<gene>
    <name evidence="2" type="ORF">Salat_2632000</name>
</gene>
<protein>
    <submittedName>
        <fullName evidence="2">Uncharacterized protein</fullName>
    </submittedName>
</protein>
<accession>A0AAE2CAR9</accession>
<keyword evidence="3" id="KW-1185">Reference proteome</keyword>
<proteinExistence type="predicted"/>
<feature type="region of interest" description="Disordered" evidence="1">
    <location>
        <begin position="1"/>
        <end position="56"/>
    </location>
</feature>